<feature type="domain" description="Glycosyltransferase subfamily 4-like N-terminal" evidence="2">
    <location>
        <begin position="20"/>
        <end position="173"/>
    </location>
</feature>
<dbReference type="InterPro" id="IPR001296">
    <property type="entry name" value="Glyco_trans_1"/>
</dbReference>
<dbReference type="Proteomes" id="UP000194641">
    <property type="component" value="Unassembled WGS sequence"/>
</dbReference>
<dbReference type="InterPro" id="IPR050194">
    <property type="entry name" value="Glycosyltransferase_grp1"/>
</dbReference>
<dbReference type="SUPFAM" id="SSF53756">
    <property type="entry name" value="UDP-Glycosyltransferase/glycogen phosphorylase"/>
    <property type="match status" value="1"/>
</dbReference>
<dbReference type="Pfam" id="PF00534">
    <property type="entry name" value="Glycos_transf_1"/>
    <property type="match status" value="1"/>
</dbReference>
<comment type="caution">
    <text evidence="3">The sequence shown here is derived from an EMBL/GenBank/DDBJ whole genome shotgun (WGS) entry which is preliminary data.</text>
</comment>
<evidence type="ECO:0000313" key="3">
    <source>
        <dbReference type="EMBL" id="OUI96361.1"/>
    </source>
</evidence>
<evidence type="ECO:0000313" key="4">
    <source>
        <dbReference type="Proteomes" id="UP000194641"/>
    </source>
</evidence>
<gene>
    <name evidence="3" type="ORF">HK17_12160</name>
</gene>
<evidence type="ECO:0000259" key="2">
    <source>
        <dbReference type="Pfam" id="PF13439"/>
    </source>
</evidence>
<dbReference type="Pfam" id="PF13439">
    <property type="entry name" value="Glyco_transf_4"/>
    <property type="match status" value="1"/>
</dbReference>
<name>A0A252AY65_9PROT</name>
<dbReference type="GO" id="GO:0016757">
    <property type="term" value="F:glycosyltransferase activity"/>
    <property type="evidence" value="ECO:0007669"/>
    <property type="project" value="UniProtKB-ARBA"/>
</dbReference>
<evidence type="ECO:0000259" key="1">
    <source>
        <dbReference type="Pfam" id="PF00534"/>
    </source>
</evidence>
<accession>A0A252AY65</accession>
<protein>
    <submittedName>
        <fullName evidence="3">Glycosyl transferase</fullName>
    </submittedName>
</protein>
<dbReference type="AlphaFoldDB" id="A0A252AY65"/>
<feature type="domain" description="Glycosyl transferase family 1" evidence="1">
    <location>
        <begin position="190"/>
        <end position="360"/>
    </location>
</feature>
<dbReference type="PANTHER" id="PTHR45947">
    <property type="entry name" value="SULFOQUINOVOSYL TRANSFERASE SQD2"/>
    <property type="match status" value="1"/>
</dbReference>
<dbReference type="PANTHER" id="PTHR45947:SF3">
    <property type="entry name" value="SULFOQUINOVOSYL TRANSFERASE SQD2"/>
    <property type="match status" value="1"/>
</dbReference>
<dbReference type="InterPro" id="IPR028098">
    <property type="entry name" value="Glyco_trans_4-like_N"/>
</dbReference>
<dbReference type="RefSeq" id="WP_086658715.1">
    <property type="nucleotide sequence ID" value="NZ_JBJJWX010000001.1"/>
</dbReference>
<organism evidence="3 4">
    <name type="scientific">Acetobacter indonesiensis</name>
    <dbReference type="NCBI Taxonomy" id="104101"/>
    <lineage>
        <taxon>Bacteria</taxon>
        <taxon>Pseudomonadati</taxon>
        <taxon>Pseudomonadota</taxon>
        <taxon>Alphaproteobacteria</taxon>
        <taxon>Acetobacterales</taxon>
        <taxon>Acetobacteraceae</taxon>
        <taxon>Acetobacter</taxon>
    </lineage>
</organism>
<proteinExistence type="predicted"/>
<reference evidence="4" key="1">
    <citation type="submission" date="2014-06" db="EMBL/GenBank/DDBJ databases">
        <authorList>
            <person name="Winans N.J."/>
            <person name="Newell P.D."/>
            <person name="Douglas A.E."/>
        </authorList>
    </citation>
    <scope>NUCLEOTIDE SEQUENCE [LARGE SCALE GENOMIC DNA]</scope>
</reference>
<dbReference type="Gene3D" id="3.40.50.2000">
    <property type="entry name" value="Glycogen Phosphorylase B"/>
    <property type="match status" value="2"/>
</dbReference>
<dbReference type="EMBL" id="JOPA01000004">
    <property type="protein sequence ID" value="OUI96361.1"/>
    <property type="molecule type" value="Genomic_DNA"/>
</dbReference>
<sequence length="420" mass="45197">MTNLPSSPVILQILPALNQGGVERGTLEMADAILQAGGKAVVVSAGGRLVPSLERLGATHIMLPGCGRKNPLVILQNARKLAQIIKDHRVSLVHARSRAPAWVAKWACRRTRTPFVTTWHGVHANNFPGKKAYNAVLAAGDRVIAISRHIGKRLSEEYHVGADRLRVIPRGADILQFSPDAVSGQRVHKLSESWGLPPDTPVILLPGRLTEWKGQRFLLDALARLKTQAPMLRWCCVFVGSCPPKSQYGQELVAQAQKQSLTEQVYFAGHCQDMPAALALSTVVVIPSLKPEPFGRVVVEAQAMCRPVIVTSHGAALETVQHGMTGLSVPPADTEALTEALAAVLQAPPEGLQAMGHAARDAVLQNYTTQAMQYATLTVYDDLLGTTLAPHFADVLAANQWAADDHKNTQAPFHPQAVAG</sequence>
<keyword evidence="3" id="KW-0808">Transferase</keyword>
<dbReference type="CDD" id="cd03819">
    <property type="entry name" value="GT4_WavL-like"/>
    <property type="match status" value="1"/>
</dbReference>